<dbReference type="Pfam" id="PF00975">
    <property type="entry name" value="Thioesterase"/>
    <property type="match status" value="1"/>
</dbReference>
<proteinExistence type="inferred from homology"/>
<dbReference type="InterPro" id="IPR029058">
    <property type="entry name" value="AB_hydrolase_fold"/>
</dbReference>
<sequence length="266" mass="29766">MTKWICTDPKARPTGSEVLELYCIPQAGMGAWAFHSWTGKLGPEISILPVELPGRNTRLGEPKHTDMSCLIDDLLTALLPLLENAKPYAIFGHSMGAWIGYELVRQIEARGLRPPVRLYVSANRAPQLAGPENDVDPTMMSALSYDEFWECFERRYGPSKDLRSDSVRRFVWPLLRADFELIERYRASPPVAVRTGIRAFGARGDRRYTAEQLERWSECTTGGFRVSWLGGGHNYVTEDPGPLAEVLRADLEDCVRRARSAAAGAP</sequence>
<evidence type="ECO:0000259" key="2">
    <source>
        <dbReference type="Pfam" id="PF00975"/>
    </source>
</evidence>
<dbReference type="PANTHER" id="PTHR11487">
    <property type="entry name" value="THIOESTERASE"/>
    <property type="match status" value="1"/>
</dbReference>
<reference evidence="3" key="1">
    <citation type="submission" date="2014-05" db="EMBL/GenBank/DDBJ databases">
        <title>The transcriptome of the halophilic microalga Tetraselmis sp. GSL018 isolated from the Great Salt Lake, Utah.</title>
        <authorList>
            <person name="Jinkerson R.E."/>
            <person name="D'Adamo S."/>
            <person name="Posewitz M.C."/>
        </authorList>
    </citation>
    <scope>NUCLEOTIDE SEQUENCE</scope>
    <source>
        <strain evidence="3">GSL018</strain>
    </source>
</reference>
<protein>
    <submittedName>
        <fullName evidence="3">Thioesterase</fullName>
    </submittedName>
</protein>
<dbReference type="InterPro" id="IPR001031">
    <property type="entry name" value="Thioesterase"/>
</dbReference>
<feature type="domain" description="Thioesterase" evidence="2">
    <location>
        <begin position="21"/>
        <end position="245"/>
    </location>
</feature>
<dbReference type="PANTHER" id="PTHR11487:SF0">
    <property type="entry name" value="S-ACYL FATTY ACID SYNTHASE THIOESTERASE, MEDIUM CHAIN"/>
    <property type="match status" value="1"/>
</dbReference>
<name>A0A061R8Y6_9CHLO</name>
<dbReference type="EMBL" id="GBEZ01017941">
    <property type="protein sequence ID" value="JAC68443.1"/>
    <property type="molecule type" value="Transcribed_RNA"/>
</dbReference>
<accession>A0A061R8Y6</accession>
<evidence type="ECO:0000313" key="3">
    <source>
        <dbReference type="EMBL" id="JAC68443.1"/>
    </source>
</evidence>
<gene>
    <name evidence="3" type="ORF">TSPGSL018_8717</name>
</gene>
<dbReference type="Gene3D" id="3.40.50.1820">
    <property type="entry name" value="alpha/beta hydrolase"/>
    <property type="match status" value="1"/>
</dbReference>
<dbReference type="InterPro" id="IPR012223">
    <property type="entry name" value="TEII"/>
</dbReference>
<dbReference type="AlphaFoldDB" id="A0A061R8Y6"/>
<evidence type="ECO:0000256" key="1">
    <source>
        <dbReference type="ARBA" id="ARBA00007169"/>
    </source>
</evidence>
<dbReference type="GO" id="GO:0008610">
    <property type="term" value="P:lipid biosynthetic process"/>
    <property type="evidence" value="ECO:0007669"/>
    <property type="project" value="TreeGrafter"/>
</dbReference>
<organism evidence="3">
    <name type="scientific">Tetraselmis sp. GSL018</name>
    <dbReference type="NCBI Taxonomy" id="582737"/>
    <lineage>
        <taxon>Eukaryota</taxon>
        <taxon>Viridiplantae</taxon>
        <taxon>Chlorophyta</taxon>
        <taxon>core chlorophytes</taxon>
        <taxon>Chlorodendrophyceae</taxon>
        <taxon>Chlorodendrales</taxon>
        <taxon>Chlorodendraceae</taxon>
        <taxon>Tetraselmis</taxon>
    </lineage>
</organism>
<comment type="similarity">
    <text evidence="1">Belongs to the thioesterase family.</text>
</comment>
<dbReference type="SUPFAM" id="SSF53474">
    <property type="entry name" value="alpha/beta-Hydrolases"/>
    <property type="match status" value="1"/>
</dbReference>